<protein>
    <submittedName>
        <fullName evidence="2">VirK protein</fullName>
    </submittedName>
</protein>
<dbReference type="eggNOG" id="ENOG5033F1I">
    <property type="taxonomic scope" value="Bacteria"/>
</dbReference>
<comment type="caution">
    <text evidence="2">The sequence shown here is derived from an EMBL/GenBank/DDBJ whole genome shotgun (WGS) entry which is preliminary data.</text>
</comment>
<keyword evidence="3" id="KW-1185">Reference proteome</keyword>
<dbReference type="EMBL" id="LNYI01000055">
    <property type="protein sequence ID" value="KTD19153.1"/>
    <property type="molecule type" value="Genomic_DNA"/>
</dbReference>
<accession>A0A0W0VGB0</accession>
<name>A0A0W0VGB0_9GAMM</name>
<reference evidence="2 3" key="1">
    <citation type="submission" date="2015-11" db="EMBL/GenBank/DDBJ databases">
        <title>Genomic analysis of 38 Legionella species identifies large and diverse effector repertoires.</title>
        <authorList>
            <person name="Burstein D."/>
            <person name="Amaro F."/>
            <person name="Zusman T."/>
            <person name="Lifshitz Z."/>
            <person name="Cohen O."/>
            <person name="Gilbert J.A."/>
            <person name="Pupko T."/>
            <person name="Shuman H.A."/>
            <person name="Segal G."/>
        </authorList>
    </citation>
    <scope>NUCLEOTIDE SEQUENCE [LARGE SCALE GENOMIC DNA]</scope>
    <source>
        <strain evidence="2 3">ATCC 49751</strain>
    </source>
</reference>
<dbReference type="RefSeq" id="WP_028373318.1">
    <property type="nucleotide sequence ID" value="NZ_CAAAJD010000012.1"/>
</dbReference>
<gene>
    <name evidence="2" type="ORF">Llan_2224</name>
</gene>
<organism evidence="2 3">
    <name type="scientific">Legionella lansingensis</name>
    <dbReference type="NCBI Taxonomy" id="45067"/>
    <lineage>
        <taxon>Bacteria</taxon>
        <taxon>Pseudomonadati</taxon>
        <taxon>Pseudomonadota</taxon>
        <taxon>Gammaproteobacteria</taxon>
        <taxon>Legionellales</taxon>
        <taxon>Legionellaceae</taxon>
        <taxon>Legionella</taxon>
    </lineage>
</organism>
<dbReference type="InterPro" id="IPR010694">
    <property type="entry name" value="Uncharacterised_VirK"/>
</dbReference>
<sequence>MKKLLTLAIVILSFSVHAAELASFADIATAIKNGKQLSFVWAIKECTSEQTLPNSITSVRPNAVMLIADQRITASDRHFTLNDPSLPDTPAFGYSKFNLQANGHATLNITLMRAQDYSKVKTYQIECELGKGLTIFD</sequence>
<dbReference type="Pfam" id="PF06903">
    <property type="entry name" value="VirK"/>
    <property type="match status" value="1"/>
</dbReference>
<dbReference type="PATRIC" id="fig|45067.4.peg.2335"/>
<proteinExistence type="predicted"/>
<dbReference type="AlphaFoldDB" id="A0A0W0VGB0"/>
<dbReference type="OrthoDB" id="5645049at2"/>
<dbReference type="Proteomes" id="UP000054869">
    <property type="component" value="Unassembled WGS sequence"/>
</dbReference>
<evidence type="ECO:0000313" key="2">
    <source>
        <dbReference type="EMBL" id="KTD19153.1"/>
    </source>
</evidence>
<evidence type="ECO:0000313" key="3">
    <source>
        <dbReference type="Proteomes" id="UP000054869"/>
    </source>
</evidence>
<feature type="chain" id="PRO_5006914777" evidence="1">
    <location>
        <begin position="19"/>
        <end position="137"/>
    </location>
</feature>
<keyword evidence="1" id="KW-0732">Signal</keyword>
<feature type="signal peptide" evidence="1">
    <location>
        <begin position="1"/>
        <end position="18"/>
    </location>
</feature>
<evidence type="ECO:0000256" key="1">
    <source>
        <dbReference type="SAM" id="SignalP"/>
    </source>
</evidence>